<comment type="caution">
    <text evidence="1">The sequence shown here is derived from an EMBL/GenBank/DDBJ whole genome shotgun (WGS) entry which is preliminary data.</text>
</comment>
<proteinExistence type="predicted"/>
<dbReference type="Proteomes" id="UP000666562">
    <property type="component" value="Unassembled WGS sequence"/>
</dbReference>
<reference evidence="1" key="1">
    <citation type="submission" date="2020-03" db="EMBL/GenBank/DDBJ databases">
        <title>Genome differentiation and subclade ecological adaptation of Prochlorococcus HLII clade in the global ocean.</title>
        <authorList>
            <person name="Yan W."/>
            <person name="Fen X."/>
            <person name="Zhang W."/>
        </authorList>
    </citation>
    <scope>NUCLEOTIDE SEQUENCE</scope>
    <source>
        <strain evidence="1">XMU1401</strain>
    </source>
</reference>
<dbReference type="EMBL" id="JAAORC010000002">
    <property type="protein sequence ID" value="MBO8223077.1"/>
    <property type="molecule type" value="Genomic_DNA"/>
</dbReference>
<evidence type="ECO:0000313" key="1">
    <source>
        <dbReference type="EMBL" id="MBO8223077.1"/>
    </source>
</evidence>
<dbReference type="RefSeq" id="WP_209044408.1">
    <property type="nucleotide sequence ID" value="NZ_JAAORC010000002.1"/>
</dbReference>
<sequence length="106" mass="12010">MSLKSNTDLQRRSIRLNTSPPVKERVFTEQAQQLLGVGRTFLMEKKANGEFLVGVHWVYSSGKPKSRILWDIPAIQQWQEDQSKKNFEAAEKAAADIETFAEMGVA</sequence>
<accession>A0A8I1X5H0</accession>
<gene>
    <name evidence="1" type="ORF">HA142_06080</name>
</gene>
<dbReference type="AlphaFoldDB" id="A0A8I1X5H0"/>
<organism evidence="1 2">
    <name type="scientific">Prochlorococcus marinus str. XMU1401</name>
    <dbReference type="NCBI Taxonomy" id="2052594"/>
    <lineage>
        <taxon>Bacteria</taxon>
        <taxon>Bacillati</taxon>
        <taxon>Cyanobacteriota</taxon>
        <taxon>Cyanophyceae</taxon>
        <taxon>Synechococcales</taxon>
        <taxon>Prochlorococcaceae</taxon>
        <taxon>Prochlorococcus</taxon>
    </lineage>
</organism>
<name>A0A8I1X5H0_PROMR</name>
<evidence type="ECO:0000313" key="2">
    <source>
        <dbReference type="Proteomes" id="UP000666562"/>
    </source>
</evidence>
<protein>
    <submittedName>
        <fullName evidence="1">Uncharacterized protein</fullName>
    </submittedName>
</protein>